<dbReference type="EMBL" id="CP036318">
    <property type="protein sequence ID" value="QDV59269.1"/>
    <property type="molecule type" value="Genomic_DNA"/>
</dbReference>
<dbReference type="AlphaFoldDB" id="A0A518J1Q5"/>
<dbReference type="InterPro" id="IPR028087">
    <property type="entry name" value="Tad_N"/>
</dbReference>
<accession>A0A518J1Q5</accession>
<dbReference type="RefSeq" id="WP_145290583.1">
    <property type="nucleotide sequence ID" value="NZ_CP036318.1"/>
</dbReference>
<evidence type="ECO:0000313" key="2">
    <source>
        <dbReference type="EMBL" id="QDV59269.1"/>
    </source>
</evidence>
<reference evidence="2 3" key="1">
    <citation type="submission" date="2019-02" db="EMBL/GenBank/DDBJ databases">
        <title>Deep-cultivation of Planctomycetes and their phenomic and genomic characterization uncovers novel biology.</title>
        <authorList>
            <person name="Wiegand S."/>
            <person name="Jogler M."/>
            <person name="Boedeker C."/>
            <person name="Pinto D."/>
            <person name="Vollmers J."/>
            <person name="Rivas-Marin E."/>
            <person name="Kohn T."/>
            <person name="Peeters S.H."/>
            <person name="Heuer A."/>
            <person name="Rast P."/>
            <person name="Oberbeckmann S."/>
            <person name="Bunk B."/>
            <person name="Jeske O."/>
            <person name="Meyerdierks A."/>
            <person name="Storesund J.E."/>
            <person name="Kallscheuer N."/>
            <person name="Luecker S."/>
            <person name="Lage O.M."/>
            <person name="Pohl T."/>
            <person name="Merkel B.J."/>
            <person name="Hornburger P."/>
            <person name="Mueller R.-W."/>
            <person name="Bruemmer F."/>
            <person name="Labrenz M."/>
            <person name="Spormann A.M."/>
            <person name="Op den Camp H."/>
            <person name="Overmann J."/>
            <person name="Amann R."/>
            <person name="Jetten M.S.M."/>
            <person name="Mascher T."/>
            <person name="Medema M.H."/>
            <person name="Devos D.P."/>
            <person name="Kaster A.-K."/>
            <person name="Ovreas L."/>
            <person name="Rohde M."/>
            <person name="Galperin M.Y."/>
            <person name="Jogler C."/>
        </authorList>
    </citation>
    <scope>NUCLEOTIDE SEQUENCE [LARGE SCALE GENOMIC DNA]</scope>
    <source>
        <strain evidence="2 3">Mal33</strain>
    </source>
</reference>
<proteinExistence type="predicted"/>
<dbReference type="Pfam" id="PF13400">
    <property type="entry name" value="Tad"/>
    <property type="match status" value="1"/>
</dbReference>
<sequence length="419" mass="46477">MNRRKQRERRGQSLMLMFLVILALVGVLALTFDFGFVVLSRRMMQTAVNTGALEGARDRAGLGREDARNVIRNVFDDDLDPTANTTSLGAGPDQSLVQRDALQRPRFGDGSRVEEWFPERHQFIYRPAPQLNDANELHGDFVRGYYCDESTSSKVNDGESNDDVCEPCRDESMSRSVIHRESNDYVRDDFDRDDCDDCDDSEPNAFLARIRRTPQRDGIANPLDRIAGVSSSGSGSPLMIGHLMPIRPNSADSYDIRRDGVAIRATAIAVTQPIVYVGKATGDDFLQLLDYAYYVECPKWVLLDNPQHRLGASMPPPDDPTHQNASAPTTPGYAAIVGNITGECGGSQVQKEYYVIGFCQRLGSRQLRANASPRLQDAWPELGKLSPATRSAILKRNRNLDLLGTFESAGQPALVRTLH</sequence>
<evidence type="ECO:0000259" key="1">
    <source>
        <dbReference type="Pfam" id="PF13400"/>
    </source>
</evidence>
<organism evidence="2 3">
    <name type="scientific">Rosistilla oblonga</name>
    <dbReference type="NCBI Taxonomy" id="2527990"/>
    <lineage>
        <taxon>Bacteria</taxon>
        <taxon>Pseudomonadati</taxon>
        <taxon>Planctomycetota</taxon>
        <taxon>Planctomycetia</taxon>
        <taxon>Pirellulales</taxon>
        <taxon>Pirellulaceae</taxon>
        <taxon>Rosistilla</taxon>
    </lineage>
</organism>
<evidence type="ECO:0000313" key="3">
    <source>
        <dbReference type="Proteomes" id="UP000316770"/>
    </source>
</evidence>
<dbReference type="Proteomes" id="UP000316770">
    <property type="component" value="Chromosome"/>
</dbReference>
<keyword evidence="3" id="KW-1185">Reference proteome</keyword>
<protein>
    <recommendedName>
        <fullName evidence="1">Putative Flp pilus-assembly TadG-like N-terminal domain-containing protein</fullName>
    </recommendedName>
</protein>
<feature type="domain" description="Putative Flp pilus-assembly TadG-like N-terminal" evidence="1">
    <location>
        <begin position="11"/>
        <end position="58"/>
    </location>
</feature>
<name>A0A518J1Q5_9BACT</name>
<gene>
    <name evidence="2" type="ORF">Mal33_52970</name>
</gene>